<reference evidence="1 2" key="1">
    <citation type="submission" date="2022-09" db="EMBL/GenBank/DDBJ databases">
        <title>The outer-membrane cytochrome OmcA is essential for infection of Shewanella oneidensis by a zebrafish-associated bacteriophage.</title>
        <authorList>
            <person name="Grenfell A.W."/>
            <person name="Intile P."/>
            <person name="Mcfarlane J."/>
            <person name="Leung D."/>
            <person name="Abdalla K."/>
            <person name="Wold M."/>
            <person name="Kees E."/>
            <person name="Gralnick J."/>
        </authorList>
    </citation>
    <scope>NUCLEOTIDE SEQUENCE [LARGE SCALE GENOMIC DNA]</scope>
    <source>
        <strain evidence="1 2">NF-5</strain>
    </source>
</reference>
<organism evidence="1 2">
    <name type="scientific">Shewanella xiamenensis</name>
    <dbReference type="NCBI Taxonomy" id="332186"/>
    <lineage>
        <taxon>Bacteria</taxon>
        <taxon>Pseudomonadati</taxon>
        <taxon>Pseudomonadota</taxon>
        <taxon>Gammaproteobacteria</taxon>
        <taxon>Alteromonadales</taxon>
        <taxon>Shewanellaceae</taxon>
        <taxon>Shewanella</taxon>
    </lineage>
</organism>
<name>A0ABT6UGP6_9GAMM</name>
<accession>A0ABT6UGP6</accession>
<dbReference type="Pfam" id="PF11140">
    <property type="entry name" value="DUF2913"/>
    <property type="match status" value="1"/>
</dbReference>
<evidence type="ECO:0000313" key="1">
    <source>
        <dbReference type="EMBL" id="MDI5833646.1"/>
    </source>
</evidence>
<evidence type="ECO:0000313" key="2">
    <source>
        <dbReference type="Proteomes" id="UP001159075"/>
    </source>
</evidence>
<dbReference type="Proteomes" id="UP001159075">
    <property type="component" value="Unassembled WGS sequence"/>
</dbReference>
<gene>
    <name evidence="1" type="ORF">ODY93_18855</name>
</gene>
<sequence length="192" mass="22365">MIKQTYYQMCSSLVVNALIHLYISISDSNGNVSVVRRNEILVKYLKPFLKDERYRYIKNETRKLVTIGRQKMANLELKLVEVDELLKKSLIDVTDAQKLFDLLEIVRVKHGVESRFILNDEVRKPQFIYLLRSHVENGFSDAGRQVAPVSLFYESPFYDKLEAALNDEGLFKVEVAQVNHVFQQIHLILHPL</sequence>
<keyword evidence="2" id="KW-1185">Reference proteome</keyword>
<dbReference type="InterPro" id="IPR021316">
    <property type="entry name" value="DUF2913"/>
</dbReference>
<dbReference type="EMBL" id="JAOTLW010000025">
    <property type="protein sequence ID" value="MDI5833646.1"/>
    <property type="molecule type" value="Genomic_DNA"/>
</dbReference>
<comment type="caution">
    <text evidence="1">The sequence shown here is derived from an EMBL/GenBank/DDBJ whole genome shotgun (WGS) entry which is preliminary data.</text>
</comment>
<protein>
    <submittedName>
        <fullName evidence="1">DUF2913 family protein</fullName>
    </submittedName>
</protein>
<dbReference type="RefSeq" id="WP_282679950.1">
    <property type="nucleotide sequence ID" value="NZ_JAOTLW010000025.1"/>
</dbReference>
<proteinExistence type="predicted"/>